<proteinExistence type="predicted"/>
<dbReference type="PROSITE" id="PS50846">
    <property type="entry name" value="HMA_2"/>
    <property type="match status" value="1"/>
</dbReference>
<keyword evidence="5" id="KW-1185">Reference proteome</keyword>
<keyword evidence="2" id="KW-0186">Copper</keyword>
<dbReference type="Gene3D" id="3.30.70.100">
    <property type="match status" value="1"/>
</dbReference>
<dbReference type="EMBL" id="BAABIK010000001">
    <property type="protein sequence ID" value="GAA4926934.1"/>
    <property type="molecule type" value="Genomic_DNA"/>
</dbReference>
<dbReference type="PROSITE" id="PS01047">
    <property type="entry name" value="HMA_1"/>
    <property type="match status" value="1"/>
</dbReference>
<dbReference type="Pfam" id="PF00403">
    <property type="entry name" value="HMA"/>
    <property type="match status" value="1"/>
</dbReference>
<dbReference type="SUPFAM" id="SSF55008">
    <property type="entry name" value="HMA, heavy metal-associated domain"/>
    <property type="match status" value="1"/>
</dbReference>
<organism evidence="4 5">
    <name type="scientific">Streptomonospora halophila</name>
    <dbReference type="NCBI Taxonomy" id="427369"/>
    <lineage>
        <taxon>Bacteria</taxon>
        <taxon>Bacillati</taxon>
        <taxon>Actinomycetota</taxon>
        <taxon>Actinomycetes</taxon>
        <taxon>Streptosporangiales</taxon>
        <taxon>Nocardiopsidaceae</taxon>
        <taxon>Streptomonospora</taxon>
    </lineage>
</organism>
<evidence type="ECO:0000256" key="1">
    <source>
        <dbReference type="ARBA" id="ARBA00022723"/>
    </source>
</evidence>
<name>A0ABP9G3Q5_9ACTN</name>
<feature type="domain" description="HMA" evidence="3">
    <location>
        <begin position="2"/>
        <end position="67"/>
    </location>
</feature>
<dbReference type="InterPro" id="IPR036163">
    <property type="entry name" value="HMA_dom_sf"/>
</dbReference>
<dbReference type="Proteomes" id="UP001499993">
    <property type="component" value="Unassembled WGS sequence"/>
</dbReference>
<dbReference type="InterPro" id="IPR006121">
    <property type="entry name" value="HMA_dom"/>
</dbReference>
<evidence type="ECO:0000256" key="2">
    <source>
        <dbReference type="ARBA" id="ARBA00023008"/>
    </source>
</evidence>
<dbReference type="InterPro" id="IPR006122">
    <property type="entry name" value="HMA_Cu_ion-bd"/>
</dbReference>
<accession>A0ABP9G3Q5</accession>
<evidence type="ECO:0000259" key="3">
    <source>
        <dbReference type="PROSITE" id="PS50846"/>
    </source>
</evidence>
<sequence>MAATTITVKGMTCEHCVKAVTEEVSALPGVTSVEVDLGSGRVDVSSESPLSGEQLDAAVDEAGYEIVR</sequence>
<protein>
    <submittedName>
        <fullName evidence="4">Heavy metal-associated domain-containing protein</fullName>
    </submittedName>
</protein>
<dbReference type="InterPro" id="IPR017969">
    <property type="entry name" value="Heavy-metal-associated_CS"/>
</dbReference>
<keyword evidence="1" id="KW-0479">Metal-binding</keyword>
<reference evidence="5" key="1">
    <citation type="journal article" date="2019" name="Int. J. Syst. Evol. Microbiol.">
        <title>The Global Catalogue of Microorganisms (GCM) 10K type strain sequencing project: providing services to taxonomists for standard genome sequencing and annotation.</title>
        <authorList>
            <consortium name="The Broad Institute Genomics Platform"/>
            <consortium name="The Broad Institute Genome Sequencing Center for Infectious Disease"/>
            <person name="Wu L."/>
            <person name="Ma J."/>
        </authorList>
    </citation>
    <scope>NUCLEOTIDE SEQUENCE [LARGE SCALE GENOMIC DNA]</scope>
    <source>
        <strain evidence="5">JCM 18123</strain>
    </source>
</reference>
<dbReference type="NCBIfam" id="TIGR00003">
    <property type="entry name" value="copper ion binding protein"/>
    <property type="match status" value="1"/>
</dbReference>
<comment type="caution">
    <text evidence="4">The sequence shown here is derived from an EMBL/GenBank/DDBJ whole genome shotgun (WGS) entry which is preliminary data.</text>
</comment>
<gene>
    <name evidence="4" type="ORF">GCM10023224_02230</name>
</gene>
<evidence type="ECO:0000313" key="5">
    <source>
        <dbReference type="Proteomes" id="UP001499993"/>
    </source>
</evidence>
<dbReference type="PRINTS" id="PR00944">
    <property type="entry name" value="CUEXPORT"/>
</dbReference>
<dbReference type="InterPro" id="IPR000428">
    <property type="entry name" value="Cu-bd"/>
</dbReference>
<dbReference type="CDD" id="cd00371">
    <property type="entry name" value="HMA"/>
    <property type="match status" value="1"/>
</dbReference>
<evidence type="ECO:0000313" key="4">
    <source>
        <dbReference type="EMBL" id="GAA4926934.1"/>
    </source>
</evidence>
<dbReference type="RefSeq" id="WP_344139686.1">
    <property type="nucleotide sequence ID" value="NZ_BAABIK010000001.1"/>
</dbReference>